<protein>
    <submittedName>
        <fullName evidence="2">Uncharacterized protein</fullName>
    </submittedName>
</protein>
<feature type="transmembrane region" description="Helical" evidence="1">
    <location>
        <begin position="39"/>
        <end position="62"/>
    </location>
</feature>
<sequence length="79" mass="8852">MWFPLITRRPVYALVTVDPDEEARSGLHKSSKNKLSLRLNILLIFTLCFASCTLGFLAARLLDTQSIAARIVVELMSTD</sequence>
<reference evidence="2 3" key="1">
    <citation type="submission" date="2017-12" db="EMBL/GenBank/DDBJ databases">
        <title>Comparative genomics of Botrytis spp.</title>
        <authorList>
            <person name="Valero-Jimenez C.A."/>
            <person name="Tapia P."/>
            <person name="Veloso J."/>
            <person name="Silva-Moreno E."/>
            <person name="Staats M."/>
            <person name="Valdes J.H."/>
            <person name="Van Kan J.A.L."/>
        </authorList>
    </citation>
    <scope>NUCLEOTIDE SEQUENCE [LARGE SCALE GENOMIC DNA]</scope>
    <source>
        <strain evidence="2 3">Bp0003</strain>
    </source>
</reference>
<keyword evidence="1" id="KW-1133">Transmembrane helix</keyword>
<organism evidence="2 3">
    <name type="scientific">Botrytis paeoniae</name>
    <dbReference type="NCBI Taxonomy" id="278948"/>
    <lineage>
        <taxon>Eukaryota</taxon>
        <taxon>Fungi</taxon>
        <taxon>Dikarya</taxon>
        <taxon>Ascomycota</taxon>
        <taxon>Pezizomycotina</taxon>
        <taxon>Leotiomycetes</taxon>
        <taxon>Helotiales</taxon>
        <taxon>Sclerotiniaceae</taxon>
        <taxon>Botrytis</taxon>
    </lineage>
</organism>
<accession>A0A4Z1FSI0</accession>
<comment type="caution">
    <text evidence="2">The sequence shown here is derived from an EMBL/GenBank/DDBJ whole genome shotgun (WGS) entry which is preliminary data.</text>
</comment>
<dbReference type="AlphaFoldDB" id="A0A4Z1FSI0"/>
<keyword evidence="3" id="KW-1185">Reference proteome</keyword>
<dbReference type="Proteomes" id="UP000297910">
    <property type="component" value="Unassembled WGS sequence"/>
</dbReference>
<evidence type="ECO:0000313" key="3">
    <source>
        <dbReference type="Proteomes" id="UP000297910"/>
    </source>
</evidence>
<proteinExistence type="predicted"/>
<evidence type="ECO:0000256" key="1">
    <source>
        <dbReference type="SAM" id="Phobius"/>
    </source>
</evidence>
<keyword evidence="1" id="KW-0812">Transmembrane</keyword>
<gene>
    <name evidence="2" type="ORF">BPAE_0097g00110</name>
</gene>
<dbReference type="EMBL" id="PQXI01000097">
    <property type="protein sequence ID" value="TGO24667.1"/>
    <property type="molecule type" value="Genomic_DNA"/>
</dbReference>
<evidence type="ECO:0000313" key="2">
    <source>
        <dbReference type="EMBL" id="TGO24667.1"/>
    </source>
</evidence>
<name>A0A4Z1FSI0_9HELO</name>
<keyword evidence="1" id="KW-0472">Membrane</keyword>